<evidence type="ECO:0000313" key="2">
    <source>
        <dbReference type="Proteomes" id="UP000019199"/>
    </source>
</evidence>
<evidence type="ECO:0000313" key="1">
    <source>
        <dbReference type="EMBL" id="CDL24596.1"/>
    </source>
</evidence>
<proteinExistence type="predicted"/>
<sequence length="45" mass="5232">MSLSLHHRWIQGKAYRFFNVAVVPLSVVTVLQPRFGGFFINYATY</sequence>
<accession>W1ERB0</accession>
<name>W1ERB0_ECOLX</name>
<comment type="caution">
    <text evidence="1">The sequence shown here is derived from an EMBL/GenBank/DDBJ whole genome shotgun (WGS) entry which is preliminary data.</text>
</comment>
<organism evidence="1 2">
    <name type="scientific">Escherichia coli ISC7</name>
    <dbReference type="NCBI Taxonomy" id="1432555"/>
    <lineage>
        <taxon>Bacteria</taxon>
        <taxon>Pseudomonadati</taxon>
        <taxon>Pseudomonadota</taxon>
        <taxon>Gammaproteobacteria</taxon>
        <taxon>Enterobacterales</taxon>
        <taxon>Enterobacteriaceae</taxon>
        <taxon>Escherichia</taxon>
    </lineage>
</organism>
<reference evidence="1 2" key="1">
    <citation type="submission" date="2013-10" db="EMBL/GenBank/DDBJ databases">
        <title>Antibiotic resistance diversity of beta-lactamase producers in the General Hospital Vienna.</title>
        <authorList>
            <person name="Barisic I."/>
            <person name="Mitteregger D."/>
            <person name="Hirschl A.M."/>
            <person name="Noehammer C."/>
            <person name="Wiesinger-Mayr H."/>
        </authorList>
    </citation>
    <scope>NUCLEOTIDE SEQUENCE [LARGE SCALE GENOMIC DNA]</scope>
    <source>
        <strain evidence="1 2">ISC7</strain>
    </source>
</reference>
<protein>
    <submittedName>
        <fullName evidence="1">Uncharacterized protein</fullName>
    </submittedName>
</protein>
<dbReference type="Proteomes" id="UP000019199">
    <property type="component" value="Unassembled WGS sequence"/>
</dbReference>
<dbReference type="AlphaFoldDB" id="W1ERB0"/>
<dbReference type="EMBL" id="CBWN010000010">
    <property type="protein sequence ID" value="CDL24596.1"/>
    <property type="molecule type" value="Genomic_DNA"/>
</dbReference>